<dbReference type="VEuPathDB" id="TriTrypDB:ECC02_005089"/>
<dbReference type="VEuPathDB" id="TriTrypDB:TcCLB.506441.20"/>
<name>A0A2V2X126_TRYCR</name>
<sequence>MQLDIFDERAKPISTAAPRPRSINIHHDPEDDELNQPVVPPPPMTLDELRKLRQEANKTRLIVTVHHGKNLQADPHDPTSILVRCGAFEGQTAKVPRGTGTICTWEELFEFPYPNEEEPLEVLVIDDELPADQDHILGGIVVPPYALRNRARGDEDVLPVCREGEMHRGYGRMKETPLGSIVVSWYVKYDGQEAEPTDGNRILRVLLTASLSFTASSNTQTMEQRPLREVFFAFCVTQTITVPHPPSTNQVAWQTCQLRRITPKKVLIISPNHHRRSCNSLQKRGWSRAGLRSQKRREGEENEELLVVGAVPLDFGELYRKGSAVLLVESKVKEDVLWGEIALEWCFTPHADVQRKLEELQLAEESKLEHEALEDKEMPPTSGSLFVTVVRGLNLTNCDGRPLTRAQVSVFSGDMEGSTFVAPREVGEDGLTNVMNWNQEVRFIDLDGDPSEITVYVIDEDQRVSSGAFAVEQDRGYAVVKMHDPYDEEKQMGSFW</sequence>
<dbReference type="VEuPathDB" id="TriTrypDB:BCY84_07782"/>
<dbReference type="PROSITE" id="PS50004">
    <property type="entry name" value="C2"/>
    <property type="match status" value="1"/>
</dbReference>
<evidence type="ECO:0000259" key="2">
    <source>
        <dbReference type="PROSITE" id="PS50004"/>
    </source>
</evidence>
<dbReference type="Pfam" id="PF00168">
    <property type="entry name" value="C2"/>
    <property type="match status" value="1"/>
</dbReference>
<dbReference type="VEuPathDB" id="TriTrypDB:TcG_04497"/>
<feature type="domain" description="C2" evidence="2">
    <location>
        <begin position="38"/>
        <end position="158"/>
    </location>
</feature>
<dbReference type="VEuPathDB" id="TriTrypDB:Tc_MARK_8845"/>
<dbReference type="Proteomes" id="UP000246078">
    <property type="component" value="Unassembled WGS sequence"/>
</dbReference>
<dbReference type="VEuPathDB" id="TriTrypDB:TcCLB.508265.100"/>
<dbReference type="VEuPathDB" id="TriTrypDB:TcBrA4_0133050"/>
<organism evidence="3 4">
    <name type="scientific">Trypanosoma cruzi</name>
    <dbReference type="NCBI Taxonomy" id="5693"/>
    <lineage>
        <taxon>Eukaryota</taxon>
        <taxon>Discoba</taxon>
        <taxon>Euglenozoa</taxon>
        <taxon>Kinetoplastea</taxon>
        <taxon>Metakinetoplastina</taxon>
        <taxon>Trypanosomatida</taxon>
        <taxon>Trypanosomatidae</taxon>
        <taxon>Trypanosoma</taxon>
        <taxon>Schizotrypanum</taxon>
    </lineage>
</organism>
<proteinExistence type="predicted"/>
<gene>
    <name evidence="3" type="ORF">C3747_35g281</name>
</gene>
<dbReference type="CDD" id="cd00030">
    <property type="entry name" value="C2"/>
    <property type="match status" value="1"/>
</dbReference>
<dbReference type="VEuPathDB" id="TriTrypDB:C3747_35g281"/>
<dbReference type="SUPFAM" id="SSF49562">
    <property type="entry name" value="C2 domain (Calcium/lipid-binding domain, CaLB)"/>
    <property type="match status" value="1"/>
</dbReference>
<dbReference type="SMART" id="SM00239">
    <property type="entry name" value="C2"/>
    <property type="match status" value="2"/>
</dbReference>
<evidence type="ECO:0000313" key="4">
    <source>
        <dbReference type="Proteomes" id="UP000246078"/>
    </source>
</evidence>
<protein>
    <submittedName>
        <fullName evidence="3">Putative cytoskeleton associated protein</fullName>
    </submittedName>
</protein>
<dbReference type="VEuPathDB" id="TriTrypDB:TCDM_06709"/>
<dbReference type="EMBL" id="PRFC01000035">
    <property type="protein sequence ID" value="PWV14457.1"/>
    <property type="molecule type" value="Genomic_DNA"/>
</dbReference>
<comment type="caution">
    <text evidence="3">The sequence shown here is derived from an EMBL/GenBank/DDBJ whole genome shotgun (WGS) entry which is preliminary data.</text>
</comment>
<evidence type="ECO:0000313" key="3">
    <source>
        <dbReference type="EMBL" id="PWV14457.1"/>
    </source>
</evidence>
<evidence type="ECO:0000256" key="1">
    <source>
        <dbReference type="SAM" id="MobiDB-lite"/>
    </source>
</evidence>
<dbReference type="AlphaFoldDB" id="A0A2V2X126"/>
<feature type="compositionally biased region" description="Basic and acidic residues" evidence="1">
    <location>
        <begin position="1"/>
        <end position="11"/>
    </location>
</feature>
<dbReference type="InterPro" id="IPR035892">
    <property type="entry name" value="C2_domain_sf"/>
</dbReference>
<feature type="region of interest" description="Disordered" evidence="1">
    <location>
        <begin position="1"/>
        <end position="38"/>
    </location>
</feature>
<dbReference type="VEuPathDB" id="TriTrypDB:TcCL_ESM04368"/>
<reference evidence="3 4" key="1">
    <citation type="journal article" date="2018" name="Microb. Genom.">
        <title>Expanding an expanded genome: long-read sequencing of Trypanosoma cruzi.</title>
        <authorList>
            <person name="Berna L."/>
            <person name="Rodriguez M."/>
            <person name="Chiribao M.L."/>
            <person name="Parodi-Talice A."/>
            <person name="Pita S."/>
            <person name="Rijo G."/>
            <person name="Alvarez-Valin F."/>
            <person name="Robello C."/>
        </authorList>
    </citation>
    <scope>NUCLEOTIDE SEQUENCE [LARGE SCALE GENOMIC DNA]</scope>
    <source>
        <strain evidence="3 4">TCC</strain>
    </source>
</reference>
<accession>A0A2V2X126</accession>
<dbReference type="Gene3D" id="2.60.40.150">
    <property type="entry name" value="C2 domain"/>
    <property type="match status" value="1"/>
</dbReference>
<dbReference type="VEuPathDB" id="TriTrypDB:TCSYLVIO_010631"/>
<dbReference type="InterPro" id="IPR000008">
    <property type="entry name" value="C2_dom"/>
</dbReference>
<dbReference type="VEuPathDB" id="TriTrypDB:C4B63_52g170"/>